<reference evidence="1 2" key="1">
    <citation type="submission" date="2021-05" db="EMBL/GenBank/DDBJ databases">
        <title>Genome Assembly of Synthetic Allotetraploid Brassica napus Reveals Homoeologous Exchanges between Subgenomes.</title>
        <authorList>
            <person name="Davis J.T."/>
        </authorList>
    </citation>
    <scope>NUCLEOTIDE SEQUENCE [LARGE SCALE GENOMIC DNA]</scope>
    <source>
        <strain evidence="2">cv. Da-Ae</strain>
        <tissue evidence="1">Seedling</tissue>
    </source>
</reference>
<evidence type="ECO:0000313" key="2">
    <source>
        <dbReference type="Proteomes" id="UP000824890"/>
    </source>
</evidence>
<protein>
    <submittedName>
        <fullName evidence="1">Uncharacterized protein</fullName>
    </submittedName>
</protein>
<name>A0ABQ8CA03_BRANA</name>
<dbReference type="EMBL" id="JAGKQM010000008">
    <property type="protein sequence ID" value="KAH0913886.1"/>
    <property type="molecule type" value="Genomic_DNA"/>
</dbReference>
<comment type="caution">
    <text evidence="1">The sequence shown here is derived from an EMBL/GenBank/DDBJ whole genome shotgun (WGS) entry which is preliminary data.</text>
</comment>
<accession>A0ABQ8CA03</accession>
<dbReference type="Proteomes" id="UP000824890">
    <property type="component" value="Unassembled WGS sequence"/>
</dbReference>
<keyword evidence="2" id="KW-1185">Reference proteome</keyword>
<proteinExistence type="predicted"/>
<organism evidence="1 2">
    <name type="scientific">Brassica napus</name>
    <name type="common">Rape</name>
    <dbReference type="NCBI Taxonomy" id="3708"/>
    <lineage>
        <taxon>Eukaryota</taxon>
        <taxon>Viridiplantae</taxon>
        <taxon>Streptophyta</taxon>
        <taxon>Embryophyta</taxon>
        <taxon>Tracheophyta</taxon>
        <taxon>Spermatophyta</taxon>
        <taxon>Magnoliopsida</taxon>
        <taxon>eudicotyledons</taxon>
        <taxon>Gunneridae</taxon>
        <taxon>Pentapetalae</taxon>
        <taxon>rosids</taxon>
        <taxon>malvids</taxon>
        <taxon>Brassicales</taxon>
        <taxon>Brassicaceae</taxon>
        <taxon>Brassiceae</taxon>
        <taxon>Brassica</taxon>
    </lineage>
</organism>
<sequence length="113" mass="12162">MASLDVGGSLLLVHGVTWLGMEIHGSWFVELGFSSSLAWCVLVDLFTTAVGCEFEYAVGLVLELCGWLAKGVSVWDFALVLHFVLAVASDSLAAPVSVCRFSAATDVWWFSCL</sequence>
<evidence type="ECO:0000313" key="1">
    <source>
        <dbReference type="EMBL" id="KAH0913886.1"/>
    </source>
</evidence>
<gene>
    <name evidence="1" type="ORF">HID58_028332</name>
</gene>